<gene>
    <name evidence="3" type="ORF">KC717_01165</name>
</gene>
<feature type="transmembrane region" description="Helical" evidence="2">
    <location>
        <begin position="161"/>
        <end position="183"/>
    </location>
</feature>
<dbReference type="EMBL" id="JAGQLH010000009">
    <property type="protein sequence ID" value="MCA9385236.1"/>
    <property type="molecule type" value="Genomic_DNA"/>
</dbReference>
<sequence length="197" mass="20180">MLFSSLTFAQTASGTLSFSPTSVDVSTSGTTPIEVVYTGTEITAAEVHVNVGSSLSIESFDTGDLVAILSDPANGEIHVGKLTQGNITSGSTLFTMEVRANICGENGTITFDQIETIVPDVTLSFNSATYTTCGGGGTSTGGSTGGTPSVLPRTDITDSTIGTTILTAVVLMTTGLGAALLTLRDRETEEDISIIVR</sequence>
<dbReference type="AlphaFoldDB" id="A0A955L7U5"/>
<dbReference type="Proteomes" id="UP000754563">
    <property type="component" value="Unassembled WGS sequence"/>
</dbReference>
<reference evidence="3" key="1">
    <citation type="submission" date="2020-04" db="EMBL/GenBank/DDBJ databases">
        <authorList>
            <person name="Zhang T."/>
        </authorList>
    </citation>
    <scope>NUCLEOTIDE SEQUENCE</scope>
    <source>
        <strain evidence="3">HKST-UBA11</strain>
    </source>
</reference>
<evidence type="ECO:0000313" key="3">
    <source>
        <dbReference type="EMBL" id="MCA9385236.1"/>
    </source>
</evidence>
<name>A0A955L7U5_9BACT</name>
<comment type="caution">
    <text evidence="3">The sequence shown here is derived from an EMBL/GenBank/DDBJ whole genome shotgun (WGS) entry which is preliminary data.</text>
</comment>
<keyword evidence="2" id="KW-0472">Membrane</keyword>
<feature type="compositionally biased region" description="Gly residues" evidence="1">
    <location>
        <begin position="135"/>
        <end position="145"/>
    </location>
</feature>
<evidence type="ECO:0000313" key="4">
    <source>
        <dbReference type="Proteomes" id="UP000754563"/>
    </source>
</evidence>
<reference evidence="3" key="2">
    <citation type="journal article" date="2021" name="Microbiome">
        <title>Successional dynamics and alternative stable states in a saline activated sludge microbial community over 9 years.</title>
        <authorList>
            <person name="Wang Y."/>
            <person name="Ye J."/>
            <person name="Ju F."/>
            <person name="Liu L."/>
            <person name="Boyd J.A."/>
            <person name="Deng Y."/>
            <person name="Parks D.H."/>
            <person name="Jiang X."/>
            <person name="Yin X."/>
            <person name="Woodcroft B.J."/>
            <person name="Tyson G.W."/>
            <person name="Hugenholtz P."/>
            <person name="Polz M.F."/>
            <person name="Zhang T."/>
        </authorList>
    </citation>
    <scope>NUCLEOTIDE SEQUENCE</scope>
    <source>
        <strain evidence="3">HKST-UBA11</strain>
    </source>
</reference>
<keyword evidence="2" id="KW-1133">Transmembrane helix</keyword>
<evidence type="ECO:0008006" key="5">
    <source>
        <dbReference type="Google" id="ProtNLM"/>
    </source>
</evidence>
<evidence type="ECO:0000256" key="1">
    <source>
        <dbReference type="SAM" id="MobiDB-lite"/>
    </source>
</evidence>
<keyword evidence="2" id="KW-0812">Transmembrane</keyword>
<feature type="region of interest" description="Disordered" evidence="1">
    <location>
        <begin position="135"/>
        <end position="154"/>
    </location>
</feature>
<protein>
    <recommendedName>
        <fullName evidence="5">LPXTG cell wall anchor domain-containing protein</fullName>
    </recommendedName>
</protein>
<organism evidence="3 4">
    <name type="scientific">Candidatus Dojkabacteria bacterium</name>
    <dbReference type="NCBI Taxonomy" id="2099670"/>
    <lineage>
        <taxon>Bacteria</taxon>
        <taxon>Candidatus Dojkabacteria</taxon>
    </lineage>
</organism>
<proteinExistence type="predicted"/>
<accession>A0A955L7U5</accession>
<evidence type="ECO:0000256" key="2">
    <source>
        <dbReference type="SAM" id="Phobius"/>
    </source>
</evidence>